<keyword evidence="5" id="KW-1185">Reference proteome</keyword>
<evidence type="ECO:0000256" key="1">
    <source>
        <dbReference type="ARBA" id="ARBA00022737"/>
    </source>
</evidence>
<dbReference type="AlphaFoldDB" id="A0A3P7LE51"/>
<dbReference type="InterPro" id="IPR001680">
    <property type="entry name" value="WD40_rpt"/>
</dbReference>
<dbReference type="InterPro" id="IPR015943">
    <property type="entry name" value="WD40/YVTN_repeat-like_dom_sf"/>
</dbReference>
<feature type="repeat" description="WD" evidence="2">
    <location>
        <begin position="42"/>
        <end position="78"/>
    </location>
</feature>
<dbReference type="PANTHER" id="PTHR44324">
    <property type="entry name" value="WD40 REPEAT DOMAIN 95"/>
    <property type="match status" value="1"/>
</dbReference>
<accession>A0A3P7LE51</accession>
<dbReference type="PANTHER" id="PTHR44324:SF4">
    <property type="entry name" value="WD40 REPEAT DOMAIN 95"/>
    <property type="match status" value="1"/>
</dbReference>
<proteinExistence type="predicted"/>
<feature type="region of interest" description="Disordered" evidence="3">
    <location>
        <begin position="236"/>
        <end position="269"/>
    </location>
</feature>
<feature type="compositionally biased region" description="Polar residues" evidence="3">
    <location>
        <begin position="202"/>
        <end position="214"/>
    </location>
</feature>
<feature type="compositionally biased region" description="Low complexity" evidence="3">
    <location>
        <begin position="236"/>
        <end position="254"/>
    </location>
</feature>
<evidence type="ECO:0000256" key="2">
    <source>
        <dbReference type="PROSITE-ProRule" id="PRU00221"/>
    </source>
</evidence>
<organism evidence="4 5">
    <name type="scientific">Dibothriocephalus latus</name>
    <name type="common">Fish tapeworm</name>
    <name type="synonym">Diphyllobothrium latum</name>
    <dbReference type="NCBI Taxonomy" id="60516"/>
    <lineage>
        <taxon>Eukaryota</taxon>
        <taxon>Metazoa</taxon>
        <taxon>Spiralia</taxon>
        <taxon>Lophotrochozoa</taxon>
        <taxon>Platyhelminthes</taxon>
        <taxon>Cestoda</taxon>
        <taxon>Eucestoda</taxon>
        <taxon>Diphyllobothriidea</taxon>
        <taxon>Diphyllobothriidae</taxon>
        <taxon>Dibothriocephalus</taxon>
    </lineage>
</organism>
<dbReference type="SMART" id="SM00320">
    <property type="entry name" value="WD40"/>
    <property type="match status" value="3"/>
</dbReference>
<name>A0A3P7LE51_DIBLA</name>
<dbReference type="SUPFAM" id="SSF50978">
    <property type="entry name" value="WD40 repeat-like"/>
    <property type="match status" value="1"/>
</dbReference>
<evidence type="ECO:0000256" key="3">
    <source>
        <dbReference type="SAM" id="MobiDB-lite"/>
    </source>
</evidence>
<dbReference type="Gene3D" id="2.130.10.10">
    <property type="entry name" value="YVTN repeat-like/Quinoprotein amine dehydrogenase"/>
    <property type="match status" value="1"/>
</dbReference>
<protein>
    <submittedName>
        <fullName evidence="4">Uncharacterized protein</fullName>
    </submittedName>
</protein>
<reference evidence="4 5" key="1">
    <citation type="submission" date="2018-11" db="EMBL/GenBank/DDBJ databases">
        <authorList>
            <consortium name="Pathogen Informatics"/>
        </authorList>
    </citation>
    <scope>NUCLEOTIDE SEQUENCE [LARGE SCALE GENOMIC DNA]</scope>
</reference>
<feature type="compositionally biased region" description="Basic and acidic residues" evidence="3">
    <location>
        <begin position="256"/>
        <end position="269"/>
    </location>
</feature>
<dbReference type="InterPro" id="IPR036322">
    <property type="entry name" value="WD40_repeat_dom_sf"/>
</dbReference>
<keyword evidence="2" id="KW-0853">WD repeat</keyword>
<keyword evidence="1" id="KW-0677">Repeat</keyword>
<evidence type="ECO:0000313" key="5">
    <source>
        <dbReference type="Proteomes" id="UP000281553"/>
    </source>
</evidence>
<dbReference type="OrthoDB" id="75172at2759"/>
<feature type="region of interest" description="Disordered" evidence="3">
    <location>
        <begin position="202"/>
        <end position="223"/>
    </location>
</feature>
<sequence length="269" mass="29793">MNEKRDPIAYVYSAFDSSQVIRIWDFNSGRCIYLFDGGPCDNAVTCMSFDLAGRRLLTAGQDGIIRIWNYHSGACLQEMCAGETNDKNSEISNVQCVQIGFNRFVVSVGWDRHINLYTDSREDIVARKECIGQLQRPVPHWGHDLTKGHTEDILALAVGSSSGFLATGDFAGEILVWNTVSGHIFKRLSAIPPVERDSSWTSMSVTSRTKSRTSAGWGPRSACKGAELSRSTTFATMSASTKTTETTSTTRVSSDYPRRRLEGAARKWK</sequence>
<dbReference type="Proteomes" id="UP000281553">
    <property type="component" value="Unassembled WGS sequence"/>
</dbReference>
<dbReference type="InterPro" id="IPR051242">
    <property type="entry name" value="WD-EF-hand_domain"/>
</dbReference>
<gene>
    <name evidence="4" type="ORF">DILT_LOCUS4704</name>
</gene>
<dbReference type="Pfam" id="PF00400">
    <property type="entry name" value="WD40"/>
    <property type="match status" value="2"/>
</dbReference>
<evidence type="ECO:0000313" key="4">
    <source>
        <dbReference type="EMBL" id="VDN08873.1"/>
    </source>
</evidence>
<dbReference type="EMBL" id="UYRU01045948">
    <property type="protein sequence ID" value="VDN08873.1"/>
    <property type="molecule type" value="Genomic_DNA"/>
</dbReference>
<dbReference type="PROSITE" id="PS50082">
    <property type="entry name" value="WD_REPEATS_2"/>
    <property type="match status" value="2"/>
</dbReference>
<feature type="repeat" description="WD" evidence="2">
    <location>
        <begin position="146"/>
        <end position="187"/>
    </location>
</feature>